<evidence type="ECO:0000256" key="1">
    <source>
        <dbReference type="ARBA" id="ARBA00022679"/>
    </source>
</evidence>
<name>A0A147KH20_THECS</name>
<dbReference type="GO" id="GO:0016746">
    <property type="term" value="F:acyltransferase activity"/>
    <property type="evidence" value="ECO:0007669"/>
    <property type="project" value="UniProtKB-KW"/>
</dbReference>
<dbReference type="STRING" id="665004.AC529_11445"/>
<dbReference type="Proteomes" id="UP000074382">
    <property type="component" value="Unassembled WGS sequence"/>
</dbReference>
<sequence length="310" mass="33263">MSRFVEIAAHLPPVSVPITEIGRELGMDSAQLRVFHRIFGFSHVRLAPGASQADLMVAAVSALPSFPEVRHRVKYVIQARTMPTAFPYPLNPLHEACGRLGLDHAVAFTVTEHACAGGLLGVHLCGEMLATDGDPDALGLVLTGEKIFTRVAKRVPGSSINGEGTAAALVSAAEQGRDRILAYASRAYPQFHGGEEVERATAEFQQVYPEALAEILTEVAAKAGMDLADVDFILPHNVAKVSWQRLCKQLGYPADRVFLDNIPITGHCFSADGFAAYRALVDNGRLKPGQHYIMATAGLGATFAATLVRH</sequence>
<reference evidence="5" key="1">
    <citation type="journal article" date="2017" name="Acta Aliment.">
        <title>Plant polysaccharide degrading enzyme system of Thermpbifida cellulosilytica TB100 revealed by de novo genome project data.</title>
        <authorList>
            <person name="Toth A."/>
            <person name="Baka E."/>
            <person name="Luzics S."/>
            <person name="Bata-Vidacs I."/>
            <person name="Nagy I."/>
            <person name="Balint B."/>
            <person name="Herceg R."/>
            <person name="Olasz F."/>
            <person name="Wilk T."/>
            <person name="Nagy T."/>
            <person name="Kriszt B."/>
            <person name="Nagy I."/>
            <person name="Kukolya J."/>
        </authorList>
    </citation>
    <scope>NUCLEOTIDE SEQUENCE [LARGE SCALE GENOMIC DNA]</scope>
    <source>
        <strain evidence="5">TB100</strain>
    </source>
</reference>
<feature type="domain" description="Beta-ketoacyl-[acyl-carrier-protein] synthase III C-terminal" evidence="3">
    <location>
        <begin position="221"/>
        <end position="309"/>
    </location>
</feature>
<dbReference type="AlphaFoldDB" id="A0A147KH20"/>
<evidence type="ECO:0000313" key="5">
    <source>
        <dbReference type="Proteomes" id="UP000074382"/>
    </source>
</evidence>
<dbReference type="PATRIC" id="fig|665004.4.peg.589"/>
<keyword evidence="2" id="KW-0012">Acyltransferase</keyword>
<gene>
    <name evidence="4" type="ORF">AC529_11445</name>
</gene>
<dbReference type="Pfam" id="PF08541">
    <property type="entry name" value="ACP_syn_III_C"/>
    <property type="match status" value="1"/>
</dbReference>
<dbReference type="InterPro" id="IPR016039">
    <property type="entry name" value="Thiolase-like"/>
</dbReference>
<dbReference type="PANTHER" id="PTHR34069">
    <property type="entry name" value="3-OXOACYL-[ACYL-CARRIER-PROTEIN] SYNTHASE 3"/>
    <property type="match status" value="1"/>
</dbReference>
<dbReference type="GO" id="GO:0044550">
    <property type="term" value="P:secondary metabolite biosynthetic process"/>
    <property type="evidence" value="ECO:0007669"/>
    <property type="project" value="TreeGrafter"/>
</dbReference>
<dbReference type="Gene3D" id="3.40.47.10">
    <property type="match status" value="2"/>
</dbReference>
<keyword evidence="1" id="KW-0808">Transferase</keyword>
<dbReference type="RefSeq" id="WP_068753326.1">
    <property type="nucleotide sequence ID" value="NZ_KQ950180.1"/>
</dbReference>
<evidence type="ECO:0000313" key="4">
    <source>
        <dbReference type="EMBL" id="KUP96593.1"/>
    </source>
</evidence>
<accession>A0A147KH20</accession>
<proteinExistence type="predicted"/>
<dbReference type="EMBL" id="LGEM01000088">
    <property type="protein sequence ID" value="KUP96593.1"/>
    <property type="molecule type" value="Genomic_DNA"/>
</dbReference>
<evidence type="ECO:0000256" key="2">
    <source>
        <dbReference type="ARBA" id="ARBA00023315"/>
    </source>
</evidence>
<comment type="caution">
    <text evidence="4">The sequence shown here is derived from an EMBL/GenBank/DDBJ whole genome shotgun (WGS) entry which is preliminary data.</text>
</comment>
<evidence type="ECO:0000259" key="3">
    <source>
        <dbReference type="Pfam" id="PF08541"/>
    </source>
</evidence>
<keyword evidence="5" id="KW-1185">Reference proteome</keyword>
<organism evidence="4 5">
    <name type="scientific">Thermobifida cellulosilytica TB100</name>
    <dbReference type="NCBI Taxonomy" id="665004"/>
    <lineage>
        <taxon>Bacteria</taxon>
        <taxon>Bacillati</taxon>
        <taxon>Actinomycetota</taxon>
        <taxon>Actinomycetes</taxon>
        <taxon>Streptosporangiales</taxon>
        <taxon>Nocardiopsidaceae</taxon>
        <taxon>Thermobifida</taxon>
    </lineage>
</organism>
<dbReference type="PANTHER" id="PTHR34069:SF2">
    <property type="entry name" value="BETA-KETOACYL-[ACYL-CARRIER-PROTEIN] SYNTHASE III"/>
    <property type="match status" value="1"/>
</dbReference>
<dbReference type="InterPro" id="IPR013747">
    <property type="entry name" value="ACP_syn_III_C"/>
</dbReference>
<protein>
    <submittedName>
        <fullName evidence="4">3-oxoacyl-ACP synthase</fullName>
    </submittedName>
</protein>
<dbReference type="SUPFAM" id="SSF53901">
    <property type="entry name" value="Thiolase-like"/>
    <property type="match status" value="1"/>
</dbReference>